<dbReference type="InterPro" id="IPR045113">
    <property type="entry name" value="Rpb7-like"/>
</dbReference>
<dbReference type="AlphaFoldDB" id="A0A1A9WXD5"/>
<reference evidence="6" key="2">
    <citation type="submission" date="2020-05" db="UniProtKB">
        <authorList>
            <consortium name="EnsemblMetazoa"/>
        </authorList>
    </citation>
    <scope>IDENTIFICATION</scope>
    <source>
        <strain evidence="6">IAEA</strain>
    </source>
</reference>
<evidence type="ECO:0000256" key="3">
    <source>
        <dbReference type="ARBA" id="ARBA00023163"/>
    </source>
</evidence>
<feature type="compositionally biased region" description="Basic residues" evidence="5">
    <location>
        <begin position="217"/>
        <end position="226"/>
    </location>
</feature>
<evidence type="ECO:0000256" key="4">
    <source>
        <dbReference type="ARBA" id="ARBA00023242"/>
    </source>
</evidence>
<feature type="region of interest" description="Disordered" evidence="5">
    <location>
        <begin position="377"/>
        <end position="436"/>
    </location>
</feature>
<dbReference type="InterPro" id="IPR036898">
    <property type="entry name" value="RNA_pol_Rpb7-like_N_sf"/>
</dbReference>
<dbReference type="Gene3D" id="3.30.1490.120">
    <property type="entry name" value="RNA polymerase Rpb7-like, N-terminal domain"/>
    <property type="match status" value="1"/>
</dbReference>
<sequence length="436" mass="49944">MAKRVREYVKYSTKELDLYAKREGSCVHKINTNMHMSIGPYCLADFKNILKAHILRTKIGYYDAHLDGIILDIKNVKIFGSLADMRADDYHLHFNYNADVYIFKPEIGAVLTGVVKHIGVKHLGVILYRVFNANLKFPYKLAKDDIQMKQEVKFRVINYKLHRACPYIEGELLTADGKKMEMGKRYEHTEELGLLINLIKEELVSDEEKNPETSSVAKKKVEKKKVPKDSSQIPKKTRAKKVKATISMPMTSIPIHNLQFESIIQPSSDDIRKEQMLNCTDAKELCLLNSRKETETEKSFKSYEHSIRSSSKVKNRKQKTDILVNGIQAILEPDLSEKTNHIETLLPPTPKKIKEEDLDNCFDPEMILVKTEAMDYSTDGTCSTTRKRKKQKSTKETLNSSTDGANNSTVQRTDENKRSAYKSDVDDANVKEELED</sequence>
<evidence type="ECO:0000256" key="1">
    <source>
        <dbReference type="ARBA" id="ARBA00004123"/>
    </source>
</evidence>
<keyword evidence="2" id="KW-0240">DNA-directed RNA polymerase</keyword>
<dbReference type="EnsemblMetazoa" id="GBRI035988-RA">
    <property type="protein sequence ID" value="GBRI035988-PA"/>
    <property type="gene ID" value="GBRI035988"/>
</dbReference>
<dbReference type="PANTHER" id="PTHR12709">
    <property type="entry name" value="DNA-DIRECTED RNA POLYMERASE II, III"/>
    <property type="match status" value="1"/>
</dbReference>
<dbReference type="VEuPathDB" id="VectorBase:GBRI035988"/>
<keyword evidence="3" id="KW-0804">Transcription</keyword>
<dbReference type="GO" id="GO:0005736">
    <property type="term" value="C:RNA polymerase I complex"/>
    <property type="evidence" value="ECO:0007669"/>
    <property type="project" value="TreeGrafter"/>
</dbReference>
<keyword evidence="4" id="KW-0539">Nucleus</keyword>
<evidence type="ECO:0008006" key="8">
    <source>
        <dbReference type="Google" id="ProtNLM"/>
    </source>
</evidence>
<feature type="compositionally biased region" description="Basic and acidic residues" evidence="5">
    <location>
        <begin position="412"/>
        <end position="436"/>
    </location>
</feature>
<reference evidence="7" key="1">
    <citation type="submission" date="2014-03" db="EMBL/GenBank/DDBJ databases">
        <authorList>
            <person name="Aksoy S."/>
            <person name="Warren W."/>
            <person name="Wilson R.K."/>
        </authorList>
    </citation>
    <scope>NUCLEOTIDE SEQUENCE [LARGE SCALE GENOMIC DNA]</scope>
    <source>
        <strain evidence="7">IAEA</strain>
    </source>
</reference>
<proteinExistence type="predicted"/>
<protein>
    <recommendedName>
        <fullName evidence="8">RPA43 OB domain-containing protein</fullName>
    </recommendedName>
</protein>
<dbReference type="STRING" id="37001.A0A1A9WXD5"/>
<keyword evidence="7" id="KW-1185">Reference proteome</keyword>
<dbReference type="PANTHER" id="PTHR12709:SF5">
    <property type="entry name" value="DNA-DIRECTED RNA POLYMERASE I SUBUNIT RPA43"/>
    <property type="match status" value="1"/>
</dbReference>
<organism evidence="6 7">
    <name type="scientific">Glossina brevipalpis</name>
    <dbReference type="NCBI Taxonomy" id="37001"/>
    <lineage>
        <taxon>Eukaryota</taxon>
        <taxon>Metazoa</taxon>
        <taxon>Ecdysozoa</taxon>
        <taxon>Arthropoda</taxon>
        <taxon>Hexapoda</taxon>
        <taxon>Insecta</taxon>
        <taxon>Pterygota</taxon>
        <taxon>Neoptera</taxon>
        <taxon>Endopterygota</taxon>
        <taxon>Diptera</taxon>
        <taxon>Brachycera</taxon>
        <taxon>Muscomorpha</taxon>
        <taxon>Hippoboscoidea</taxon>
        <taxon>Glossinidae</taxon>
        <taxon>Glossina</taxon>
    </lineage>
</organism>
<feature type="region of interest" description="Disordered" evidence="5">
    <location>
        <begin position="207"/>
        <end position="242"/>
    </location>
</feature>
<dbReference type="GO" id="GO:0006362">
    <property type="term" value="P:transcription elongation by RNA polymerase I"/>
    <property type="evidence" value="ECO:0007669"/>
    <property type="project" value="TreeGrafter"/>
</dbReference>
<accession>A0A1A9WXD5</accession>
<comment type="subcellular location">
    <subcellularLocation>
        <location evidence="1">Nucleus</location>
    </subcellularLocation>
</comment>
<evidence type="ECO:0000313" key="7">
    <source>
        <dbReference type="Proteomes" id="UP000091820"/>
    </source>
</evidence>
<name>A0A1A9WXD5_9MUSC</name>
<evidence type="ECO:0000256" key="2">
    <source>
        <dbReference type="ARBA" id="ARBA00022478"/>
    </source>
</evidence>
<evidence type="ECO:0000256" key="5">
    <source>
        <dbReference type="SAM" id="MobiDB-lite"/>
    </source>
</evidence>
<dbReference type="GO" id="GO:0006352">
    <property type="term" value="P:DNA-templated transcription initiation"/>
    <property type="evidence" value="ECO:0007669"/>
    <property type="project" value="InterPro"/>
</dbReference>
<dbReference type="Proteomes" id="UP000091820">
    <property type="component" value="Unassembled WGS sequence"/>
</dbReference>
<feature type="compositionally biased region" description="Polar residues" evidence="5">
    <location>
        <begin position="398"/>
        <end position="411"/>
    </location>
</feature>
<evidence type="ECO:0000313" key="6">
    <source>
        <dbReference type="EnsemblMetazoa" id="GBRI035988-PA"/>
    </source>
</evidence>